<dbReference type="EMBL" id="CP051684">
    <property type="protein sequence ID" value="QJD90369.1"/>
    <property type="molecule type" value="Genomic_DNA"/>
</dbReference>
<dbReference type="SUPFAM" id="SSF88946">
    <property type="entry name" value="Sigma2 domain of RNA polymerase sigma factors"/>
    <property type="match status" value="1"/>
</dbReference>
<keyword evidence="5" id="KW-0804">Transcription</keyword>
<keyword evidence="4" id="KW-0238">DNA-binding</keyword>
<proteinExistence type="inferred from homology"/>
<evidence type="ECO:0000256" key="1">
    <source>
        <dbReference type="ARBA" id="ARBA00010641"/>
    </source>
</evidence>
<evidence type="ECO:0000256" key="3">
    <source>
        <dbReference type="ARBA" id="ARBA00023082"/>
    </source>
</evidence>
<organism evidence="8 9">
    <name type="scientific">Duganella dendranthematis</name>
    <dbReference type="NCBI Taxonomy" id="2728021"/>
    <lineage>
        <taxon>Bacteria</taxon>
        <taxon>Pseudomonadati</taxon>
        <taxon>Pseudomonadota</taxon>
        <taxon>Betaproteobacteria</taxon>
        <taxon>Burkholderiales</taxon>
        <taxon>Oxalobacteraceae</taxon>
        <taxon>Telluria group</taxon>
        <taxon>Duganella</taxon>
    </lineage>
</organism>
<feature type="domain" description="RNA polymerase sigma factor 70 region 4 type 2" evidence="7">
    <location>
        <begin position="140"/>
        <end position="190"/>
    </location>
</feature>
<accession>A0ABX6M7S3</accession>
<dbReference type="Pfam" id="PF08281">
    <property type="entry name" value="Sigma70_r4_2"/>
    <property type="match status" value="1"/>
</dbReference>
<reference evidence="8 9" key="1">
    <citation type="submission" date="2020-04" db="EMBL/GenBank/DDBJ databases">
        <title>Genome sequencing of novel species.</title>
        <authorList>
            <person name="Heo J."/>
            <person name="Kim S.-J."/>
            <person name="Kim J.-S."/>
            <person name="Hong S.-B."/>
            <person name="Kwon S.-W."/>
        </authorList>
    </citation>
    <scope>NUCLEOTIDE SEQUENCE [LARGE SCALE GENOMIC DNA]</scope>
    <source>
        <strain evidence="8 9">AF9R3</strain>
    </source>
</reference>
<evidence type="ECO:0000256" key="4">
    <source>
        <dbReference type="ARBA" id="ARBA00023125"/>
    </source>
</evidence>
<evidence type="ECO:0000313" key="8">
    <source>
        <dbReference type="EMBL" id="QJD90369.1"/>
    </source>
</evidence>
<dbReference type="SUPFAM" id="SSF88659">
    <property type="entry name" value="Sigma3 and sigma4 domains of RNA polymerase sigma factors"/>
    <property type="match status" value="1"/>
</dbReference>
<name>A0ABX6M7S3_9BURK</name>
<dbReference type="Gene3D" id="1.10.10.10">
    <property type="entry name" value="Winged helix-like DNA-binding domain superfamily/Winged helix DNA-binding domain"/>
    <property type="match status" value="1"/>
</dbReference>
<evidence type="ECO:0000259" key="7">
    <source>
        <dbReference type="Pfam" id="PF08281"/>
    </source>
</evidence>
<comment type="similarity">
    <text evidence="1">Belongs to the sigma-70 factor family. ECF subfamily.</text>
</comment>
<evidence type="ECO:0000313" key="9">
    <source>
        <dbReference type="Proteomes" id="UP000503117"/>
    </source>
</evidence>
<evidence type="ECO:0000256" key="5">
    <source>
        <dbReference type="ARBA" id="ARBA00023163"/>
    </source>
</evidence>
<evidence type="ECO:0000256" key="2">
    <source>
        <dbReference type="ARBA" id="ARBA00023015"/>
    </source>
</evidence>
<dbReference type="InterPro" id="IPR014284">
    <property type="entry name" value="RNA_pol_sigma-70_dom"/>
</dbReference>
<evidence type="ECO:0000259" key="6">
    <source>
        <dbReference type="Pfam" id="PF04542"/>
    </source>
</evidence>
<dbReference type="PANTHER" id="PTHR43133">
    <property type="entry name" value="RNA POLYMERASE ECF-TYPE SIGMA FACTO"/>
    <property type="match status" value="1"/>
</dbReference>
<dbReference type="InterPro" id="IPR007627">
    <property type="entry name" value="RNA_pol_sigma70_r2"/>
</dbReference>
<keyword evidence="3" id="KW-0731">Sigma factor</keyword>
<protein>
    <submittedName>
        <fullName evidence="8">RNA polymerase sigma factor</fullName>
    </submittedName>
</protein>
<dbReference type="Pfam" id="PF04542">
    <property type="entry name" value="Sigma70_r2"/>
    <property type="match status" value="1"/>
</dbReference>
<dbReference type="Gene3D" id="1.10.1740.10">
    <property type="match status" value="1"/>
</dbReference>
<dbReference type="PANTHER" id="PTHR43133:SF8">
    <property type="entry name" value="RNA POLYMERASE SIGMA FACTOR HI_1459-RELATED"/>
    <property type="match status" value="1"/>
</dbReference>
<keyword evidence="9" id="KW-1185">Reference proteome</keyword>
<sequence>MSTPTLAPSELLAAMAGGDQRALDALYRGWSRKVRVFAHARLLRCGLDADAIADEVTVDVFHDLWRAPLRYDGRIEFASWLLTLTRNKTVDQIRRHGKRQAAEVLLDEEGELEQAAATHLEMMAPSPMVLQENAQRRSAVLNCLRRLRNPLQRESLTLWALEDMSVVEIARIQGTVEGTVKSRLFHGRLNLRQCLERWFVQEGGRHG</sequence>
<dbReference type="NCBIfam" id="TIGR02937">
    <property type="entry name" value="sigma70-ECF"/>
    <property type="match status" value="1"/>
</dbReference>
<keyword evidence="2" id="KW-0805">Transcription regulation</keyword>
<dbReference type="InterPro" id="IPR039425">
    <property type="entry name" value="RNA_pol_sigma-70-like"/>
</dbReference>
<dbReference type="InterPro" id="IPR013249">
    <property type="entry name" value="RNA_pol_sigma70_r4_t2"/>
</dbReference>
<dbReference type="Proteomes" id="UP000503117">
    <property type="component" value="Chromosome"/>
</dbReference>
<dbReference type="InterPro" id="IPR036388">
    <property type="entry name" value="WH-like_DNA-bd_sf"/>
</dbReference>
<dbReference type="InterPro" id="IPR013325">
    <property type="entry name" value="RNA_pol_sigma_r2"/>
</dbReference>
<gene>
    <name evidence="8" type="ORF">HH213_09910</name>
</gene>
<feature type="domain" description="RNA polymerase sigma-70 region 2" evidence="6">
    <location>
        <begin position="27"/>
        <end position="98"/>
    </location>
</feature>
<dbReference type="RefSeq" id="WP_169112147.1">
    <property type="nucleotide sequence ID" value="NZ_CP051684.1"/>
</dbReference>
<dbReference type="InterPro" id="IPR013324">
    <property type="entry name" value="RNA_pol_sigma_r3/r4-like"/>
</dbReference>